<dbReference type="AlphaFoldDB" id="A0AAD7A1M5"/>
<dbReference type="Gene3D" id="1.20.1270.60">
    <property type="entry name" value="Arfaptin homology (AH) domain/BAR domain"/>
    <property type="match status" value="1"/>
</dbReference>
<organism evidence="1 2">
    <name type="scientific">Mycena albidolilacea</name>
    <dbReference type="NCBI Taxonomy" id="1033008"/>
    <lineage>
        <taxon>Eukaryota</taxon>
        <taxon>Fungi</taxon>
        <taxon>Dikarya</taxon>
        <taxon>Basidiomycota</taxon>
        <taxon>Agaricomycotina</taxon>
        <taxon>Agaricomycetes</taxon>
        <taxon>Agaricomycetidae</taxon>
        <taxon>Agaricales</taxon>
        <taxon>Marasmiineae</taxon>
        <taxon>Mycenaceae</taxon>
        <taxon>Mycena</taxon>
    </lineage>
</organism>
<sequence length="285" mass="30614">MAVRPPSFVDICTPVTYKKLSIPHLNHAPSLPRVCKLSCITHPRPFPPSSCTELRALLDPIATQAARHIAQCLAQCRAAAGASLFARCPSARVSAFPGITSAGGSREGSIGTASCVKGTASCSLQPLSADARPRTLAPAVLVPDSRTMPTPRPTRAPLLLSLATPHPTARASRLGSLPAEILHVQDLAPSNVSSYHYVRRLKDARAAKQEQALLEVENAEDDLVQKTEVAIALMEKYLNELAKAQLIYFAHAAETLLNTQAELEELSSVADEQGRWTSSLSGWWE</sequence>
<evidence type="ECO:0000313" key="2">
    <source>
        <dbReference type="Proteomes" id="UP001218218"/>
    </source>
</evidence>
<reference evidence="1" key="1">
    <citation type="submission" date="2023-03" db="EMBL/GenBank/DDBJ databases">
        <title>Massive genome expansion in bonnet fungi (Mycena s.s.) driven by repeated elements and novel gene families across ecological guilds.</title>
        <authorList>
            <consortium name="Lawrence Berkeley National Laboratory"/>
            <person name="Harder C.B."/>
            <person name="Miyauchi S."/>
            <person name="Viragh M."/>
            <person name="Kuo A."/>
            <person name="Thoen E."/>
            <person name="Andreopoulos B."/>
            <person name="Lu D."/>
            <person name="Skrede I."/>
            <person name="Drula E."/>
            <person name="Henrissat B."/>
            <person name="Morin E."/>
            <person name="Kohler A."/>
            <person name="Barry K."/>
            <person name="LaButti K."/>
            <person name="Morin E."/>
            <person name="Salamov A."/>
            <person name="Lipzen A."/>
            <person name="Mereny Z."/>
            <person name="Hegedus B."/>
            <person name="Baldrian P."/>
            <person name="Stursova M."/>
            <person name="Weitz H."/>
            <person name="Taylor A."/>
            <person name="Grigoriev I.V."/>
            <person name="Nagy L.G."/>
            <person name="Martin F."/>
            <person name="Kauserud H."/>
        </authorList>
    </citation>
    <scope>NUCLEOTIDE SEQUENCE</scope>
    <source>
        <strain evidence="1">CBHHK002</strain>
    </source>
</reference>
<accession>A0AAD7A1M5</accession>
<evidence type="ECO:0000313" key="1">
    <source>
        <dbReference type="EMBL" id="KAJ7347694.1"/>
    </source>
</evidence>
<dbReference type="EMBL" id="JARIHO010000018">
    <property type="protein sequence ID" value="KAJ7347694.1"/>
    <property type="molecule type" value="Genomic_DNA"/>
</dbReference>
<dbReference type="Proteomes" id="UP001218218">
    <property type="component" value="Unassembled WGS sequence"/>
</dbReference>
<comment type="caution">
    <text evidence="1">The sequence shown here is derived from an EMBL/GenBank/DDBJ whole genome shotgun (WGS) entry which is preliminary data.</text>
</comment>
<dbReference type="InterPro" id="IPR027267">
    <property type="entry name" value="AH/BAR_dom_sf"/>
</dbReference>
<name>A0AAD7A1M5_9AGAR</name>
<protein>
    <submittedName>
        <fullName evidence="1">Uncharacterized protein</fullName>
    </submittedName>
</protein>
<gene>
    <name evidence="1" type="ORF">DFH08DRAFT_960130</name>
</gene>
<proteinExistence type="predicted"/>
<keyword evidence="2" id="KW-1185">Reference proteome</keyword>